<dbReference type="CDD" id="cd12148">
    <property type="entry name" value="fungal_TF_MHR"/>
    <property type="match status" value="1"/>
</dbReference>
<reference evidence="5 6" key="1">
    <citation type="submission" date="2014-04" db="EMBL/GenBank/DDBJ databases">
        <authorList>
            <consortium name="DOE Joint Genome Institute"/>
            <person name="Kuo A."/>
            <person name="Kohler A."/>
            <person name="Costa M.D."/>
            <person name="Nagy L.G."/>
            <person name="Floudas D."/>
            <person name="Copeland A."/>
            <person name="Barry K.W."/>
            <person name="Cichocki N."/>
            <person name="Veneault-Fourrey C."/>
            <person name="LaButti K."/>
            <person name="Lindquist E.A."/>
            <person name="Lipzen A."/>
            <person name="Lundell T."/>
            <person name="Morin E."/>
            <person name="Murat C."/>
            <person name="Sun H."/>
            <person name="Tunlid A."/>
            <person name="Henrissat B."/>
            <person name="Grigoriev I.V."/>
            <person name="Hibbett D.S."/>
            <person name="Martin F."/>
            <person name="Nordberg H.P."/>
            <person name="Cantor M.N."/>
            <person name="Hua S.X."/>
        </authorList>
    </citation>
    <scope>NUCLEOTIDE SEQUENCE [LARGE SCALE GENOMIC DNA]</scope>
    <source>
        <strain evidence="5 6">441</strain>
    </source>
</reference>
<dbReference type="CDD" id="cd00067">
    <property type="entry name" value="GAL4"/>
    <property type="match status" value="1"/>
</dbReference>
<dbReference type="GO" id="GO:0000981">
    <property type="term" value="F:DNA-binding transcription factor activity, RNA polymerase II-specific"/>
    <property type="evidence" value="ECO:0007669"/>
    <property type="project" value="InterPro"/>
</dbReference>
<sequence>MGDESRQIPDRDSRGSPFAETPPTTDQKEDRRIMMTTTSIAGGTKLSKSGPSPGLTPPVQSNRARRQSQSCDACRARKVRCAKETQDQKQPCKHCSTLGIPCTYDYRPKKRGPPNLYLRRLQQAQADGATSGVSTRCRDDGSPNPSIPHASQTLASSSQPSLTPSHPAQGQLVVTEPSMAAAMLLSNIPSHYSTTDTSSDPYHSVVPLSSQGTYSGSLPSDHSDAPLKAGYVTHHEHHLSSPVAFLPPNVLPPLSYYCRPHRLEDIAPRDTIFLIIALFFDFVYPLTPCVHKPSFMADLHAHREERDPLFFALVMSTVASTLVQVSRSYVPMERSTVRKLARTCFEASRHITVASYDPPSSTHVVIRYFDCCYHFCSGSDATQHATYGEAAHIAITLRMHEEASYEGLDPIESEIRRRAFWLLFGADKSMAILLGRPVCFRHEDCTVHFPREIDDEYITSNAYLPQPQGKTSIISGLNYISRIFALLGDILVRMRVDKRSPPHGQFATARLEEVRSLHAKILDTLVQVPEPLQLKRRLSAGYVPTGGMVGGRNSISTPDVGEYQFGTGFRQATLGEVKDFFYNPKASRANALNAFLVQQANLYVTQQLVRFVIEQYRDELTTIMRGSIDERQMMEDREAVASDLLDILHSIPIQSIATNGPSLVHKVRFVASTLLHAVGKAYSAPASAERAHAYLLDFLSILSEIEKNYMLEDDPSGQSAR</sequence>
<accession>A0A0C9Z7J8</accession>
<dbReference type="Proteomes" id="UP000054018">
    <property type="component" value="Unassembled WGS sequence"/>
</dbReference>
<dbReference type="GO" id="GO:0008270">
    <property type="term" value="F:zinc ion binding"/>
    <property type="evidence" value="ECO:0007669"/>
    <property type="project" value="InterPro"/>
</dbReference>
<dbReference type="InterPro" id="IPR007219">
    <property type="entry name" value="XnlR_reg_dom"/>
</dbReference>
<feature type="compositionally biased region" description="Polar residues" evidence="3">
    <location>
        <begin position="149"/>
        <end position="168"/>
    </location>
</feature>
<feature type="region of interest" description="Disordered" evidence="3">
    <location>
        <begin position="1"/>
        <end position="70"/>
    </location>
</feature>
<feature type="compositionally biased region" description="Polar residues" evidence="3">
    <location>
        <begin position="35"/>
        <end position="50"/>
    </location>
</feature>
<dbReference type="PANTHER" id="PTHR31668">
    <property type="entry name" value="GLUCOSE TRANSPORT TRANSCRIPTION REGULATOR RGT1-RELATED-RELATED"/>
    <property type="match status" value="1"/>
</dbReference>
<feature type="domain" description="Zn(2)-C6 fungal-type" evidence="4">
    <location>
        <begin position="70"/>
        <end position="104"/>
    </location>
</feature>
<proteinExistence type="predicted"/>
<dbReference type="Gene3D" id="4.10.240.10">
    <property type="entry name" value="Zn(2)-C6 fungal-type DNA-binding domain"/>
    <property type="match status" value="1"/>
</dbReference>
<keyword evidence="1" id="KW-0479">Metal-binding</keyword>
<gene>
    <name evidence="5" type="ORF">PISMIDRAFT_684265</name>
</gene>
<organism evidence="5 6">
    <name type="scientific">Pisolithus microcarpus 441</name>
    <dbReference type="NCBI Taxonomy" id="765257"/>
    <lineage>
        <taxon>Eukaryota</taxon>
        <taxon>Fungi</taxon>
        <taxon>Dikarya</taxon>
        <taxon>Basidiomycota</taxon>
        <taxon>Agaricomycotina</taxon>
        <taxon>Agaricomycetes</taxon>
        <taxon>Agaricomycetidae</taxon>
        <taxon>Boletales</taxon>
        <taxon>Sclerodermatineae</taxon>
        <taxon>Pisolithaceae</taxon>
        <taxon>Pisolithus</taxon>
    </lineage>
</organism>
<reference evidence="6" key="2">
    <citation type="submission" date="2015-01" db="EMBL/GenBank/DDBJ databases">
        <title>Evolutionary Origins and Diversification of the Mycorrhizal Mutualists.</title>
        <authorList>
            <consortium name="DOE Joint Genome Institute"/>
            <consortium name="Mycorrhizal Genomics Consortium"/>
            <person name="Kohler A."/>
            <person name="Kuo A."/>
            <person name="Nagy L.G."/>
            <person name="Floudas D."/>
            <person name="Copeland A."/>
            <person name="Barry K.W."/>
            <person name="Cichocki N."/>
            <person name="Veneault-Fourrey C."/>
            <person name="LaButti K."/>
            <person name="Lindquist E.A."/>
            <person name="Lipzen A."/>
            <person name="Lundell T."/>
            <person name="Morin E."/>
            <person name="Murat C."/>
            <person name="Riley R."/>
            <person name="Ohm R."/>
            <person name="Sun H."/>
            <person name="Tunlid A."/>
            <person name="Henrissat B."/>
            <person name="Grigoriev I.V."/>
            <person name="Hibbett D.S."/>
            <person name="Martin F."/>
        </authorList>
    </citation>
    <scope>NUCLEOTIDE SEQUENCE [LARGE SCALE GENOMIC DNA]</scope>
    <source>
        <strain evidence="6">441</strain>
    </source>
</reference>
<dbReference type="AlphaFoldDB" id="A0A0C9Z7J8"/>
<feature type="compositionally biased region" description="Polar residues" evidence="3">
    <location>
        <begin position="58"/>
        <end position="70"/>
    </location>
</feature>
<dbReference type="PANTHER" id="PTHR31668:SF30">
    <property type="entry name" value="ZN(II)2CYS6 TRANSCRIPTION FACTOR (EUROFUNG)"/>
    <property type="match status" value="1"/>
</dbReference>
<dbReference type="OrthoDB" id="1708823at2759"/>
<feature type="region of interest" description="Disordered" evidence="3">
    <location>
        <begin position="124"/>
        <end position="169"/>
    </location>
</feature>
<evidence type="ECO:0000256" key="1">
    <source>
        <dbReference type="ARBA" id="ARBA00022723"/>
    </source>
</evidence>
<dbReference type="Pfam" id="PF04082">
    <property type="entry name" value="Fungal_trans"/>
    <property type="match status" value="1"/>
</dbReference>
<keyword evidence="2" id="KW-0539">Nucleus</keyword>
<evidence type="ECO:0000256" key="2">
    <source>
        <dbReference type="ARBA" id="ARBA00023242"/>
    </source>
</evidence>
<evidence type="ECO:0000259" key="4">
    <source>
        <dbReference type="PROSITE" id="PS50048"/>
    </source>
</evidence>
<dbReference type="InterPro" id="IPR050797">
    <property type="entry name" value="Carb_Metab_Trans_Reg"/>
</dbReference>
<dbReference type="InterPro" id="IPR001138">
    <property type="entry name" value="Zn2Cys6_DnaBD"/>
</dbReference>
<feature type="compositionally biased region" description="Basic and acidic residues" evidence="3">
    <location>
        <begin position="1"/>
        <end position="14"/>
    </location>
</feature>
<dbReference type="GO" id="GO:0006351">
    <property type="term" value="P:DNA-templated transcription"/>
    <property type="evidence" value="ECO:0007669"/>
    <property type="project" value="InterPro"/>
</dbReference>
<dbReference type="STRING" id="765257.A0A0C9Z7J8"/>
<dbReference type="SMART" id="SM00066">
    <property type="entry name" value="GAL4"/>
    <property type="match status" value="1"/>
</dbReference>
<dbReference type="EMBL" id="KN833807">
    <property type="protein sequence ID" value="KIK18372.1"/>
    <property type="molecule type" value="Genomic_DNA"/>
</dbReference>
<dbReference type="SMART" id="SM00906">
    <property type="entry name" value="Fungal_trans"/>
    <property type="match status" value="1"/>
</dbReference>
<name>A0A0C9Z7J8_9AGAM</name>
<keyword evidence="6" id="KW-1185">Reference proteome</keyword>
<dbReference type="PROSITE" id="PS50048">
    <property type="entry name" value="ZN2_CY6_FUNGAL_2"/>
    <property type="match status" value="1"/>
</dbReference>
<dbReference type="SUPFAM" id="SSF57701">
    <property type="entry name" value="Zn2/Cys6 DNA-binding domain"/>
    <property type="match status" value="1"/>
</dbReference>
<evidence type="ECO:0000313" key="6">
    <source>
        <dbReference type="Proteomes" id="UP000054018"/>
    </source>
</evidence>
<dbReference type="HOGENOM" id="CLU_018104_1_0_1"/>
<dbReference type="PROSITE" id="PS00463">
    <property type="entry name" value="ZN2_CY6_FUNGAL_1"/>
    <property type="match status" value="1"/>
</dbReference>
<evidence type="ECO:0000256" key="3">
    <source>
        <dbReference type="SAM" id="MobiDB-lite"/>
    </source>
</evidence>
<evidence type="ECO:0000313" key="5">
    <source>
        <dbReference type="EMBL" id="KIK18372.1"/>
    </source>
</evidence>
<dbReference type="GO" id="GO:0003677">
    <property type="term" value="F:DNA binding"/>
    <property type="evidence" value="ECO:0007669"/>
    <property type="project" value="InterPro"/>
</dbReference>
<dbReference type="Pfam" id="PF00172">
    <property type="entry name" value="Zn_clus"/>
    <property type="match status" value="1"/>
</dbReference>
<dbReference type="InterPro" id="IPR036864">
    <property type="entry name" value="Zn2-C6_fun-type_DNA-bd_sf"/>
</dbReference>
<protein>
    <recommendedName>
        <fullName evidence="4">Zn(2)-C6 fungal-type domain-containing protein</fullName>
    </recommendedName>
</protein>